<dbReference type="InterPro" id="IPR031616">
    <property type="entry name" value="BsrE-like"/>
</dbReference>
<organism evidence="2 3">
    <name type="scientific">Lutispora saccharofermentans</name>
    <dbReference type="NCBI Taxonomy" id="3024236"/>
    <lineage>
        <taxon>Bacteria</taxon>
        <taxon>Bacillati</taxon>
        <taxon>Bacillota</taxon>
        <taxon>Clostridia</taxon>
        <taxon>Lutisporales</taxon>
        <taxon>Lutisporaceae</taxon>
        <taxon>Lutispora</taxon>
    </lineage>
</organism>
<gene>
    <name evidence="2" type="ORF">LJD61_05620</name>
</gene>
<keyword evidence="1" id="KW-1133">Transmembrane helix</keyword>
<evidence type="ECO:0000313" key="2">
    <source>
        <dbReference type="EMBL" id="MCQ1529025.1"/>
    </source>
</evidence>
<name>A0ABT1NCS6_9FIRM</name>
<evidence type="ECO:0000256" key="1">
    <source>
        <dbReference type="SAM" id="Phobius"/>
    </source>
</evidence>
<proteinExistence type="predicted"/>
<dbReference type="Pfam" id="PF16935">
    <property type="entry name" value="Hol_Tox"/>
    <property type="match status" value="1"/>
</dbReference>
<dbReference type="EMBL" id="JAJEKE010000003">
    <property type="protein sequence ID" value="MCQ1529025.1"/>
    <property type="molecule type" value="Genomic_DNA"/>
</dbReference>
<keyword evidence="1" id="KW-0472">Membrane</keyword>
<comment type="caution">
    <text evidence="2">The sequence shown here is derived from an EMBL/GenBank/DDBJ whole genome shotgun (WGS) entry which is preliminary data.</text>
</comment>
<reference evidence="2 3" key="1">
    <citation type="submission" date="2021-10" db="EMBL/GenBank/DDBJ databases">
        <title>Lutispora strain m25 sp. nov., a thermophilic, non-spore-forming bacterium isolated from a lab-scale methanogenic bioreactor digesting anaerobic sludge.</title>
        <authorList>
            <person name="El Houari A."/>
            <person name="Mcdonald J."/>
        </authorList>
    </citation>
    <scope>NUCLEOTIDE SEQUENCE [LARGE SCALE GENOMIC DNA]</scope>
    <source>
        <strain evidence="3">m25</strain>
    </source>
</reference>
<keyword evidence="1" id="KW-0812">Transmembrane</keyword>
<dbReference type="RefSeq" id="WP_408614927.1">
    <property type="nucleotide sequence ID" value="NZ_JAJEKE010000003.1"/>
</dbReference>
<evidence type="ECO:0000313" key="3">
    <source>
        <dbReference type="Proteomes" id="UP001651880"/>
    </source>
</evidence>
<accession>A0ABT1NCS6</accession>
<dbReference type="Proteomes" id="UP001651880">
    <property type="component" value="Unassembled WGS sequence"/>
</dbReference>
<protein>
    <submittedName>
        <fullName evidence="2">Holin-like toxin</fullName>
    </submittedName>
</protein>
<feature type="transmembrane region" description="Helical" evidence="1">
    <location>
        <begin position="6"/>
        <end position="23"/>
    </location>
</feature>
<keyword evidence="3" id="KW-1185">Reference proteome</keyword>
<sequence length="28" mass="3289">MNTYQTISLMLMFGMLVIALLSFHEKKK</sequence>